<reference evidence="10 11" key="1">
    <citation type="submission" date="2018-10" db="EMBL/GenBank/DDBJ databases">
        <title>Anaerotruncus faecis sp. nov., isolated from human feces.</title>
        <authorList>
            <person name="Wang Y.-J."/>
        </authorList>
    </citation>
    <scope>NUCLEOTIDE SEQUENCE [LARGE SCALE GENOMIC DNA]</scope>
    <source>
        <strain evidence="10 11">22A2-44</strain>
    </source>
</reference>
<evidence type="ECO:0000313" key="11">
    <source>
        <dbReference type="Proteomes" id="UP000276301"/>
    </source>
</evidence>
<evidence type="ECO:0000256" key="1">
    <source>
        <dbReference type="ARBA" id="ARBA00006500"/>
    </source>
</evidence>
<evidence type="ECO:0000256" key="4">
    <source>
        <dbReference type="ARBA" id="ARBA00022832"/>
    </source>
</evidence>
<comment type="similarity">
    <text evidence="1">Belongs to the acyl-ACP thioesterase family.</text>
</comment>
<dbReference type="EMBL" id="RCHT01000052">
    <property type="protein sequence ID" value="RLL06949.1"/>
    <property type="molecule type" value="Genomic_DNA"/>
</dbReference>
<keyword evidence="4" id="KW-0276">Fatty acid metabolism</keyword>
<keyword evidence="2" id="KW-0444">Lipid biosynthesis</keyword>
<feature type="domain" description="Acyl-ACP thioesterase N-terminal hotdog" evidence="8">
    <location>
        <begin position="4"/>
        <end position="121"/>
    </location>
</feature>
<evidence type="ECO:0000256" key="6">
    <source>
        <dbReference type="ARBA" id="ARBA00023098"/>
    </source>
</evidence>
<dbReference type="GO" id="GO:0000036">
    <property type="term" value="F:acyl carrier activity"/>
    <property type="evidence" value="ECO:0007669"/>
    <property type="project" value="TreeGrafter"/>
</dbReference>
<accession>A0A498CJH5</accession>
<dbReference type="Proteomes" id="UP000276301">
    <property type="component" value="Unassembled WGS sequence"/>
</dbReference>
<dbReference type="Gene3D" id="3.10.129.10">
    <property type="entry name" value="Hotdog Thioesterase"/>
    <property type="match status" value="1"/>
</dbReference>
<dbReference type="InterPro" id="IPR045023">
    <property type="entry name" value="FATA/B"/>
</dbReference>
<dbReference type="PANTHER" id="PTHR31727:SF6">
    <property type="entry name" value="OLEOYL-ACYL CARRIER PROTEIN THIOESTERASE 1, CHLOROPLASTIC"/>
    <property type="match status" value="1"/>
</dbReference>
<keyword evidence="6" id="KW-0443">Lipid metabolism</keyword>
<protein>
    <recommendedName>
        <fullName evidence="12">Acyl-ACP thioesterase</fullName>
    </recommendedName>
</protein>
<keyword evidence="11" id="KW-1185">Reference proteome</keyword>
<keyword evidence="7" id="KW-0275">Fatty acid biosynthesis</keyword>
<keyword evidence="3" id="KW-0378">Hydrolase</keyword>
<dbReference type="AlphaFoldDB" id="A0A498CJH5"/>
<evidence type="ECO:0000259" key="9">
    <source>
        <dbReference type="Pfam" id="PF20791"/>
    </source>
</evidence>
<proteinExistence type="inferred from homology"/>
<evidence type="ECO:0000256" key="7">
    <source>
        <dbReference type="ARBA" id="ARBA00023160"/>
    </source>
</evidence>
<comment type="caution">
    <text evidence="10">The sequence shown here is derived from an EMBL/GenBank/DDBJ whole genome shotgun (WGS) entry which is preliminary data.</text>
</comment>
<organism evidence="10 11">
    <name type="scientific">Anaerotruncus massiliensis</name>
    <name type="common">ex Liu et al. 2021</name>
    <dbReference type="NCBI Taxonomy" id="2321404"/>
    <lineage>
        <taxon>Bacteria</taxon>
        <taxon>Bacillati</taxon>
        <taxon>Bacillota</taxon>
        <taxon>Clostridia</taxon>
        <taxon>Eubacteriales</taxon>
        <taxon>Oscillospiraceae</taxon>
        <taxon>Anaerotruncus</taxon>
    </lineage>
</organism>
<dbReference type="GO" id="GO:0016297">
    <property type="term" value="F:fatty acyl-[ACP] hydrolase activity"/>
    <property type="evidence" value="ECO:0007669"/>
    <property type="project" value="InterPro"/>
</dbReference>
<dbReference type="Pfam" id="PF20791">
    <property type="entry name" value="Acyl-ACP_TE_C"/>
    <property type="match status" value="1"/>
</dbReference>
<dbReference type="Pfam" id="PF01643">
    <property type="entry name" value="Acyl-ACP_TE"/>
    <property type="match status" value="1"/>
</dbReference>
<dbReference type="InterPro" id="IPR049427">
    <property type="entry name" value="Acyl-ACP_TE_C"/>
</dbReference>
<dbReference type="PANTHER" id="PTHR31727">
    <property type="entry name" value="OLEOYL-ACYL CARRIER PROTEIN THIOESTERASE 1, CHLOROPLASTIC"/>
    <property type="match status" value="1"/>
</dbReference>
<evidence type="ECO:0008006" key="12">
    <source>
        <dbReference type="Google" id="ProtNLM"/>
    </source>
</evidence>
<evidence type="ECO:0000259" key="8">
    <source>
        <dbReference type="Pfam" id="PF01643"/>
    </source>
</evidence>
<evidence type="ECO:0000313" key="10">
    <source>
        <dbReference type="EMBL" id="RLL06949.1"/>
    </source>
</evidence>
<evidence type="ECO:0000256" key="3">
    <source>
        <dbReference type="ARBA" id="ARBA00022801"/>
    </source>
</evidence>
<dbReference type="InterPro" id="IPR029069">
    <property type="entry name" value="HotDog_dom_sf"/>
</dbReference>
<feature type="domain" description="Acyl-ACP thioesterase-like C-terminal" evidence="9">
    <location>
        <begin position="152"/>
        <end position="212"/>
    </location>
</feature>
<evidence type="ECO:0000256" key="2">
    <source>
        <dbReference type="ARBA" id="ARBA00022516"/>
    </source>
</evidence>
<dbReference type="InterPro" id="IPR002864">
    <property type="entry name" value="Acyl-ACP_thioesterase_NHD"/>
</dbReference>
<evidence type="ECO:0000256" key="5">
    <source>
        <dbReference type="ARBA" id="ARBA00022946"/>
    </source>
</evidence>
<dbReference type="SUPFAM" id="SSF54637">
    <property type="entry name" value="Thioesterase/thiol ester dehydrase-isomerase"/>
    <property type="match status" value="2"/>
</dbReference>
<name>A0A498CJH5_9FIRM</name>
<keyword evidence="5" id="KW-0809">Transit peptide</keyword>
<sequence length="242" mass="27917">MVETYKKEILVTEPETDITKRMTLSNIMRHSQQMGSEHIASMGIDYNRMYRDGMVFLVNKMLITIDRRPVFGEELLLTTIPRKPKGAQFIRDTIFETRAGEKLIEVSISWMLVSPDTHKILRPSVFDVYGFEMFPNEGEYITGYRIRRPEAETVTHLRQVKYSDLDYNFHVNNAVYAAIVCDTLPLEPLTEREIASFGIVYQREAKAGEVIELDVAALPDAAYYVGGRVAEERCFEAEIKFR</sequence>
<dbReference type="RefSeq" id="WP_101553149.1">
    <property type="nucleotide sequence ID" value="NZ_DBFBJK010000520.1"/>
</dbReference>
<gene>
    <name evidence="10" type="ORF">D4A47_13485</name>
</gene>